<protein>
    <submittedName>
        <fullName evidence="1">Uncharacterized protein</fullName>
    </submittedName>
</protein>
<accession>A0A6L6HV22</accession>
<reference evidence="1 2" key="1">
    <citation type="submission" date="2019-11" db="EMBL/GenBank/DDBJ databases">
        <authorList>
            <person name="Lang L."/>
        </authorList>
    </citation>
    <scope>NUCLEOTIDE SEQUENCE [LARGE SCALE GENOMIC DNA]</scope>
    <source>
        <strain evidence="1 2">YIM 132242</strain>
    </source>
</reference>
<gene>
    <name evidence="1" type="ORF">GIY56_17565</name>
</gene>
<sequence>MSTAVGLNNSAVEELDEWIAGNLVMFSPERHVAVRVPNNLQGAITPLLYPEQGILYLVFNNGEVSASLIKSNNVTQEYKGLKYYNRGQYSLRVGPASAKNIEEFSNYFPELVRKSEGIVTEWWPSGVQRSNLTSISFE</sequence>
<organism evidence="1 2">
    <name type="scientific">Paracoccus lichenicola</name>
    <dbReference type="NCBI Taxonomy" id="2665644"/>
    <lineage>
        <taxon>Bacteria</taxon>
        <taxon>Pseudomonadati</taxon>
        <taxon>Pseudomonadota</taxon>
        <taxon>Alphaproteobacteria</taxon>
        <taxon>Rhodobacterales</taxon>
        <taxon>Paracoccaceae</taxon>
        <taxon>Paracoccus</taxon>
    </lineage>
</organism>
<dbReference type="AlphaFoldDB" id="A0A6L6HV22"/>
<dbReference type="EMBL" id="WMBT01000029">
    <property type="protein sequence ID" value="MTE02101.1"/>
    <property type="molecule type" value="Genomic_DNA"/>
</dbReference>
<dbReference type="RefSeq" id="WP_154766152.1">
    <property type="nucleotide sequence ID" value="NZ_WMBT01000029.1"/>
</dbReference>
<evidence type="ECO:0000313" key="1">
    <source>
        <dbReference type="EMBL" id="MTE02101.1"/>
    </source>
</evidence>
<name>A0A6L6HV22_9RHOB</name>
<comment type="caution">
    <text evidence="1">The sequence shown here is derived from an EMBL/GenBank/DDBJ whole genome shotgun (WGS) entry which is preliminary data.</text>
</comment>
<dbReference type="Proteomes" id="UP000481417">
    <property type="component" value="Unassembled WGS sequence"/>
</dbReference>
<evidence type="ECO:0000313" key="2">
    <source>
        <dbReference type="Proteomes" id="UP000481417"/>
    </source>
</evidence>
<keyword evidence="2" id="KW-1185">Reference proteome</keyword>
<proteinExistence type="predicted"/>